<evidence type="ECO:0000313" key="1">
    <source>
        <dbReference type="EMBL" id="VDM92643.1"/>
    </source>
</evidence>
<dbReference type="Proteomes" id="UP000277928">
    <property type="component" value="Unassembled WGS sequence"/>
</dbReference>
<dbReference type="AlphaFoldDB" id="A0A3P7JNC4"/>
<feature type="non-terminal residue" evidence="1">
    <location>
        <position position="41"/>
    </location>
</feature>
<name>A0A3P7JNC4_LITSI</name>
<dbReference type="OrthoDB" id="10252718at2759"/>
<dbReference type="EMBL" id="UYRX01002058">
    <property type="protein sequence ID" value="VDM92643.1"/>
    <property type="molecule type" value="Genomic_DNA"/>
</dbReference>
<protein>
    <submittedName>
        <fullName evidence="1">Uncharacterized protein</fullName>
    </submittedName>
</protein>
<accession>A0A3P7JNC4</accession>
<sequence length="41" mass="4662">MSLRNYASVSSKIIPEKGDRSFIDLNTEKLCTHVCVNHLIE</sequence>
<organism evidence="1 2">
    <name type="scientific">Litomosoides sigmodontis</name>
    <name type="common">Filarial nematode worm</name>
    <dbReference type="NCBI Taxonomy" id="42156"/>
    <lineage>
        <taxon>Eukaryota</taxon>
        <taxon>Metazoa</taxon>
        <taxon>Ecdysozoa</taxon>
        <taxon>Nematoda</taxon>
        <taxon>Chromadorea</taxon>
        <taxon>Rhabditida</taxon>
        <taxon>Spirurina</taxon>
        <taxon>Spiruromorpha</taxon>
        <taxon>Filarioidea</taxon>
        <taxon>Onchocercidae</taxon>
        <taxon>Litomosoides</taxon>
    </lineage>
</organism>
<reference evidence="1 2" key="1">
    <citation type="submission" date="2018-08" db="EMBL/GenBank/DDBJ databases">
        <authorList>
            <person name="Laetsch R D."/>
            <person name="Stevens L."/>
            <person name="Kumar S."/>
            <person name="Blaxter L. M."/>
        </authorList>
    </citation>
    <scope>NUCLEOTIDE SEQUENCE [LARGE SCALE GENOMIC DNA]</scope>
</reference>
<dbReference type="STRING" id="42156.A0A3P7JNC4"/>
<proteinExistence type="predicted"/>
<evidence type="ECO:0000313" key="2">
    <source>
        <dbReference type="Proteomes" id="UP000277928"/>
    </source>
</evidence>
<keyword evidence="2" id="KW-1185">Reference proteome</keyword>
<gene>
    <name evidence="1" type="ORF">NLS_LOCUS9871</name>
</gene>